<keyword evidence="2" id="KW-1185">Reference proteome</keyword>
<organism evidence="1 2">
    <name type="scientific">Mesorhizobium hungaricum</name>
    <dbReference type="NCBI Taxonomy" id="1566387"/>
    <lineage>
        <taxon>Bacteria</taxon>
        <taxon>Pseudomonadati</taxon>
        <taxon>Pseudomonadota</taxon>
        <taxon>Alphaproteobacteria</taxon>
        <taxon>Hyphomicrobiales</taxon>
        <taxon>Phyllobacteriaceae</taxon>
        <taxon>Mesorhizobium</taxon>
    </lineage>
</organism>
<dbReference type="Proteomes" id="UP000094412">
    <property type="component" value="Unassembled WGS sequence"/>
</dbReference>
<name>A0A1C2E3D7_9HYPH</name>
<evidence type="ECO:0000313" key="1">
    <source>
        <dbReference type="EMBL" id="OCX21521.1"/>
    </source>
</evidence>
<protein>
    <submittedName>
        <fullName evidence="1">Uncharacterized protein</fullName>
    </submittedName>
</protein>
<dbReference type="InterPro" id="IPR025639">
    <property type="entry name" value="DruA"/>
</dbReference>
<reference evidence="1 2" key="1">
    <citation type="submission" date="2016-08" db="EMBL/GenBank/DDBJ databases">
        <title>Whole genome sequence of Mesorhizobium sp. strain UASWS1009 isolated from industrial sewage.</title>
        <authorList>
            <person name="Crovadore J."/>
            <person name="Calmin G."/>
            <person name="Chablais R."/>
            <person name="Cochard B."/>
            <person name="Lefort F."/>
        </authorList>
    </citation>
    <scope>NUCLEOTIDE SEQUENCE [LARGE SCALE GENOMIC DNA]</scope>
    <source>
        <strain evidence="1 2">UASWS1009</strain>
    </source>
</reference>
<accession>A0A1C2E3D7</accession>
<evidence type="ECO:0000313" key="2">
    <source>
        <dbReference type="Proteomes" id="UP000094412"/>
    </source>
</evidence>
<proteinExistence type="predicted"/>
<dbReference type="OrthoDB" id="6637466at2"/>
<dbReference type="AlphaFoldDB" id="A0A1C2E3D7"/>
<gene>
    <name evidence="1" type="ORF">QV13_07660</name>
</gene>
<dbReference type="Pfam" id="PF14236">
    <property type="entry name" value="DruA"/>
    <property type="match status" value="1"/>
</dbReference>
<dbReference type="RefSeq" id="WP_065997304.1">
    <property type="nucleotide sequence ID" value="NZ_MDEO01000028.1"/>
</dbReference>
<dbReference type="EMBL" id="MDEO01000028">
    <property type="protein sequence ID" value="OCX21521.1"/>
    <property type="molecule type" value="Genomic_DNA"/>
</dbReference>
<comment type="caution">
    <text evidence="1">The sequence shown here is derived from an EMBL/GenBank/DDBJ whole genome shotgun (WGS) entry which is preliminary data.</text>
</comment>
<sequence>MYRSIVVDEQGKSSSVSAVAAFVDALASDLKAFGRDDVALISVGGLKVFVWDPVVASPGSAELREAAMASRLNGQKALLTQLEAKLPQGFFDPFDVNLADVLPEIVVCTNSADAQVFDYVVWGQSMSADIRNFRNTKVLVFDSTPRPRRLMGAILFKSPMYFGGARDAYLGWPELFETVDGQRRKNQAAIDLRNKALKSIYNIGVCMLVPPYTAHGMGKLIASLCFSPEIIEHLEGTFGQPVLGMTTTGGWGGNATQYDRLNLADRAGGGKRALFTRVHGARPSLHFPTQLFSGTVFQRAIDVIRADNTIRVRDFAGYDADPAVAVRAFRQTCKLIGIPFRATAANCVAHYFGSVSDACTDALRTSAGIDVRPPVRSIPVADALAEWRRRQRIANPDLRGVSAIPLSRMAT</sequence>